<dbReference type="EMBL" id="JBANQN010000012">
    <property type="protein sequence ID" value="KAK6774203.1"/>
    <property type="molecule type" value="Genomic_DNA"/>
</dbReference>
<name>A0AAN8SXI5_SOLBU</name>
<accession>A0AAN8SXI5</accession>
<gene>
    <name evidence="1" type="ORF">RDI58_029442</name>
</gene>
<keyword evidence="2" id="KW-1185">Reference proteome</keyword>
<protein>
    <recommendedName>
        <fullName evidence="3">DDE Tnp4 domain-containing protein</fullName>
    </recommendedName>
</protein>
<sequence>MFSIFSRDSKSHLRRVVVALCQAPPYVYSRNMTGVYPKIRHNNRFCLWFKGCIGAIDGTYIQGEVPRNKQQAYRWEGNAHDSKVLDNAILDSSTNFSFPPHECKRISSSIQRNAISFARLQGK</sequence>
<reference evidence="1 2" key="1">
    <citation type="submission" date="2024-02" db="EMBL/GenBank/DDBJ databases">
        <title>de novo genome assembly of Solanum bulbocastanum strain 11H21.</title>
        <authorList>
            <person name="Hosaka A.J."/>
        </authorList>
    </citation>
    <scope>NUCLEOTIDE SEQUENCE [LARGE SCALE GENOMIC DNA]</scope>
    <source>
        <tissue evidence="1">Young leaves</tissue>
    </source>
</reference>
<evidence type="ECO:0008006" key="3">
    <source>
        <dbReference type="Google" id="ProtNLM"/>
    </source>
</evidence>
<evidence type="ECO:0000313" key="1">
    <source>
        <dbReference type="EMBL" id="KAK6774203.1"/>
    </source>
</evidence>
<proteinExistence type="predicted"/>
<dbReference type="AlphaFoldDB" id="A0AAN8SXI5"/>
<organism evidence="1 2">
    <name type="scientific">Solanum bulbocastanum</name>
    <name type="common">Wild potato</name>
    <dbReference type="NCBI Taxonomy" id="147425"/>
    <lineage>
        <taxon>Eukaryota</taxon>
        <taxon>Viridiplantae</taxon>
        <taxon>Streptophyta</taxon>
        <taxon>Embryophyta</taxon>
        <taxon>Tracheophyta</taxon>
        <taxon>Spermatophyta</taxon>
        <taxon>Magnoliopsida</taxon>
        <taxon>eudicotyledons</taxon>
        <taxon>Gunneridae</taxon>
        <taxon>Pentapetalae</taxon>
        <taxon>asterids</taxon>
        <taxon>lamiids</taxon>
        <taxon>Solanales</taxon>
        <taxon>Solanaceae</taxon>
        <taxon>Solanoideae</taxon>
        <taxon>Solaneae</taxon>
        <taxon>Solanum</taxon>
    </lineage>
</organism>
<comment type="caution">
    <text evidence="1">The sequence shown here is derived from an EMBL/GenBank/DDBJ whole genome shotgun (WGS) entry which is preliminary data.</text>
</comment>
<evidence type="ECO:0000313" key="2">
    <source>
        <dbReference type="Proteomes" id="UP001371456"/>
    </source>
</evidence>
<dbReference type="Proteomes" id="UP001371456">
    <property type="component" value="Unassembled WGS sequence"/>
</dbReference>